<dbReference type="AlphaFoldDB" id="A0A240E9X7"/>
<dbReference type="EMBL" id="OANT01000004">
    <property type="protein sequence ID" value="SNX44725.1"/>
    <property type="molecule type" value="Genomic_DNA"/>
</dbReference>
<dbReference type="OrthoDB" id="9802039at2"/>
<dbReference type="PRINTS" id="PR00040">
    <property type="entry name" value="HTHMERR"/>
</dbReference>
<dbReference type="PANTHER" id="PTHR30204:SF97">
    <property type="entry name" value="MERR FAMILY REGULATORY PROTEIN"/>
    <property type="match status" value="1"/>
</dbReference>
<dbReference type="GO" id="GO:0003677">
    <property type="term" value="F:DNA binding"/>
    <property type="evidence" value="ECO:0007669"/>
    <property type="project" value="UniProtKB-KW"/>
</dbReference>
<keyword evidence="1 3" id="KW-0238">DNA-binding</keyword>
<evidence type="ECO:0000256" key="1">
    <source>
        <dbReference type="ARBA" id="ARBA00023125"/>
    </source>
</evidence>
<protein>
    <submittedName>
        <fullName evidence="3">DNA-binding transcriptional regulator, MerR family</fullName>
    </submittedName>
</protein>
<reference evidence="4" key="1">
    <citation type="submission" date="2016-09" db="EMBL/GenBank/DDBJ databases">
        <authorList>
            <person name="Varghese N."/>
            <person name="Submissions S."/>
        </authorList>
    </citation>
    <scope>NUCLEOTIDE SEQUENCE [LARGE SCALE GENOMIC DNA]</scope>
    <source>
        <strain evidence="4">ANC 4466</strain>
    </source>
</reference>
<gene>
    <name evidence="3" type="ORF">SAMN05421731_10476</name>
</gene>
<evidence type="ECO:0000259" key="2">
    <source>
        <dbReference type="PROSITE" id="PS50937"/>
    </source>
</evidence>
<dbReference type="Pfam" id="PF13411">
    <property type="entry name" value="MerR_1"/>
    <property type="match status" value="1"/>
</dbReference>
<dbReference type="SMART" id="SM00422">
    <property type="entry name" value="HTH_MERR"/>
    <property type="match status" value="1"/>
</dbReference>
<evidence type="ECO:0000313" key="4">
    <source>
        <dbReference type="Proteomes" id="UP000219042"/>
    </source>
</evidence>
<dbReference type="Proteomes" id="UP000219042">
    <property type="component" value="Unassembled WGS sequence"/>
</dbReference>
<dbReference type="InterPro" id="IPR009061">
    <property type="entry name" value="DNA-bd_dom_put_sf"/>
</dbReference>
<dbReference type="PROSITE" id="PS00552">
    <property type="entry name" value="HTH_MERR_1"/>
    <property type="match status" value="1"/>
</dbReference>
<keyword evidence="4" id="KW-1185">Reference proteome</keyword>
<dbReference type="GO" id="GO:0003700">
    <property type="term" value="F:DNA-binding transcription factor activity"/>
    <property type="evidence" value="ECO:0007669"/>
    <property type="project" value="InterPro"/>
</dbReference>
<evidence type="ECO:0000313" key="3">
    <source>
        <dbReference type="EMBL" id="SNX44725.1"/>
    </source>
</evidence>
<organism evidence="3 4">
    <name type="scientific">Acinetobacter puyangensis</name>
    <dbReference type="NCBI Taxonomy" id="1096779"/>
    <lineage>
        <taxon>Bacteria</taxon>
        <taxon>Pseudomonadati</taxon>
        <taxon>Pseudomonadota</taxon>
        <taxon>Gammaproteobacteria</taxon>
        <taxon>Moraxellales</taxon>
        <taxon>Moraxellaceae</taxon>
        <taxon>Acinetobacter</taxon>
    </lineage>
</organism>
<dbReference type="PANTHER" id="PTHR30204">
    <property type="entry name" value="REDOX-CYCLING DRUG-SENSING TRANSCRIPTIONAL ACTIVATOR SOXR"/>
    <property type="match status" value="1"/>
</dbReference>
<dbReference type="RefSeq" id="WP_097078970.1">
    <property type="nucleotide sequence ID" value="NZ_BAABHT010000009.1"/>
</dbReference>
<dbReference type="InterPro" id="IPR000551">
    <property type="entry name" value="MerR-type_HTH_dom"/>
</dbReference>
<proteinExistence type="predicted"/>
<dbReference type="InterPro" id="IPR047057">
    <property type="entry name" value="MerR_fam"/>
</dbReference>
<feature type="domain" description="HTH merR-type" evidence="2">
    <location>
        <begin position="3"/>
        <end position="71"/>
    </location>
</feature>
<dbReference type="PROSITE" id="PS50937">
    <property type="entry name" value="HTH_MERR_2"/>
    <property type="match status" value="1"/>
</dbReference>
<dbReference type="SUPFAM" id="SSF46955">
    <property type="entry name" value="Putative DNA-binding domain"/>
    <property type="match status" value="1"/>
</dbReference>
<dbReference type="Gene3D" id="1.10.1660.10">
    <property type="match status" value="1"/>
</dbReference>
<accession>A0A240E9X7</accession>
<sequence length="127" mass="14476">MQEITISQLAKHTGLSSSTLRYYENQGLIQAIGHHGLQRVFHHTVFMQLKLIGFAKKAGFNLQEIKIMLQNKQNPINKEKLASKADEIDQMIVELDILGRTLRHVANCPHDNLIDCEKFQAILNSIK</sequence>
<name>A0A240E9X7_9GAMM</name>